<dbReference type="SUPFAM" id="SSF88659">
    <property type="entry name" value="Sigma3 and sigma4 domains of RNA polymerase sigma factors"/>
    <property type="match status" value="1"/>
</dbReference>
<dbReference type="SUPFAM" id="SSF88946">
    <property type="entry name" value="Sigma2 domain of RNA polymerase sigma factors"/>
    <property type="match status" value="1"/>
</dbReference>
<reference evidence="8" key="1">
    <citation type="journal article" date="2019" name="Int. J. Syst. Evol. Microbiol.">
        <title>The Global Catalogue of Microorganisms (GCM) 10K type strain sequencing project: providing services to taxonomists for standard genome sequencing and annotation.</title>
        <authorList>
            <consortium name="The Broad Institute Genomics Platform"/>
            <consortium name="The Broad Institute Genome Sequencing Center for Infectious Disease"/>
            <person name="Wu L."/>
            <person name="Ma J."/>
        </authorList>
    </citation>
    <scope>NUCLEOTIDE SEQUENCE [LARGE SCALE GENOMIC DNA]</scope>
    <source>
        <strain evidence="8">CGMCC 1.10759</strain>
    </source>
</reference>
<evidence type="ECO:0000256" key="4">
    <source>
        <dbReference type="ARBA" id="ARBA00023163"/>
    </source>
</evidence>
<dbReference type="InterPro" id="IPR013324">
    <property type="entry name" value="RNA_pol_sigma_r3/r4-like"/>
</dbReference>
<dbReference type="Gene3D" id="1.10.10.10">
    <property type="entry name" value="Winged helix-like DNA-binding domain superfamily/Winged helix DNA-binding domain"/>
    <property type="match status" value="1"/>
</dbReference>
<protein>
    <submittedName>
        <fullName evidence="7">RNA polymerase sigma factor</fullName>
    </submittedName>
</protein>
<dbReference type="InterPro" id="IPR039425">
    <property type="entry name" value="RNA_pol_sigma-70-like"/>
</dbReference>
<dbReference type="Gene3D" id="1.10.1740.10">
    <property type="match status" value="1"/>
</dbReference>
<dbReference type="InterPro" id="IPR013249">
    <property type="entry name" value="RNA_pol_sigma70_r4_t2"/>
</dbReference>
<dbReference type="RefSeq" id="WP_380601989.1">
    <property type="nucleotide sequence ID" value="NZ_JBHSDU010000014.1"/>
</dbReference>
<evidence type="ECO:0000256" key="1">
    <source>
        <dbReference type="ARBA" id="ARBA00010641"/>
    </source>
</evidence>
<gene>
    <name evidence="7" type="ORF">ACFPN2_25795</name>
</gene>
<name>A0ABV8SY20_9GAMM</name>
<evidence type="ECO:0000313" key="7">
    <source>
        <dbReference type="EMBL" id="MFC4312523.1"/>
    </source>
</evidence>
<evidence type="ECO:0000259" key="5">
    <source>
        <dbReference type="Pfam" id="PF04542"/>
    </source>
</evidence>
<dbReference type="InterPro" id="IPR013325">
    <property type="entry name" value="RNA_pol_sigma_r2"/>
</dbReference>
<proteinExistence type="inferred from homology"/>
<organism evidence="7 8">
    <name type="scientific">Steroidobacter flavus</name>
    <dbReference type="NCBI Taxonomy" id="1842136"/>
    <lineage>
        <taxon>Bacteria</taxon>
        <taxon>Pseudomonadati</taxon>
        <taxon>Pseudomonadota</taxon>
        <taxon>Gammaproteobacteria</taxon>
        <taxon>Steroidobacterales</taxon>
        <taxon>Steroidobacteraceae</taxon>
        <taxon>Steroidobacter</taxon>
    </lineage>
</organism>
<keyword evidence="2" id="KW-0805">Transcription regulation</keyword>
<evidence type="ECO:0000256" key="2">
    <source>
        <dbReference type="ARBA" id="ARBA00023015"/>
    </source>
</evidence>
<evidence type="ECO:0000313" key="8">
    <source>
        <dbReference type="Proteomes" id="UP001595904"/>
    </source>
</evidence>
<dbReference type="NCBIfam" id="TIGR02937">
    <property type="entry name" value="sigma70-ECF"/>
    <property type="match status" value="1"/>
</dbReference>
<dbReference type="PANTHER" id="PTHR43133:SF63">
    <property type="entry name" value="RNA POLYMERASE SIGMA FACTOR FECI-RELATED"/>
    <property type="match status" value="1"/>
</dbReference>
<dbReference type="InterPro" id="IPR036388">
    <property type="entry name" value="WH-like_DNA-bd_sf"/>
</dbReference>
<comment type="similarity">
    <text evidence="1">Belongs to the sigma-70 factor family. ECF subfamily.</text>
</comment>
<keyword evidence="4" id="KW-0804">Transcription</keyword>
<sequence length="180" mass="20042">MLPHEGDVRNWLSRRLPSAAAVDDVVQEAYCRLAALESVSHIASGRAYFFRSVANIVIEQVRRSKVVHIDSFAEIEELDVMDDAPPPDRIVSGRRDLALVGRLIAGLPERCRRVFELRRVYGLPQRDVAEQLGVSENVVEQQSIRGLKLILKALAEAGAEDIVPSRLTKSSERSGTRSKD</sequence>
<dbReference type="PANTHER" id="PTHR43133">
    <property type="entry name" value="RNA POLYMERASE ECF-TYPE SIGMA FACTO"/>
    <property type="match status" value="1"/>
</dbReference>
<dbReference type="Pfam" id="PF04542">
    <property type="entry name" value="Sigma70_r2"/>
    <property type="match status" value="1"/>
</dbReference>
<evidence type="ECO:0000256" key="3">
    <source>
        <dbReference type="ARBA" id="ARBA00023082"/>
    </source>
</evidence>
<comment type="caution">
    <text evidence="7">The sequence shown here is derived from an EMBL/GenBank/DDBJ whole genome shotgun (WGS) entry which is preliminary data.</text>
</comment>
<feature type="domain" description="RNA polymerase sigma factor 70 region 4 type 2" evidence="6">
    <location>
        <begin position="99"/>
        <end position="148"/>
    </location>
</feature>
<dbReference type="InterPro" id="IPR007627">
    <property type="entry name" value="RNA_pol_sigma70_r2"/>
</dbReference>
<keyword evidence="8" id="KW-1185">Reference proteome</keyword>
<accession>A0ABV8SY20</accession>
<feature type="domain" description="RNA polymerase sigma-70 region 2" evidence="5">
    <location>
        <begin position="4"/>
        <end position="65"/>
    </location>
</feature>
<dbReference type="EMBL" id="JBHSDU010000014">
    <property type="protein sequence ID" value="MFC4312523.1"/>
    <property type="molecule type" value="Genomic_DNA"/>
</dbReference>
<dbReference type="InterPro" id="IPR014284">
    <property type="entry name" value="RNA_pol_sigma-70_dom"/>
</dbReference>
<dbReference type="Pfam" id="PF08281">
    <property type="entry name" value="Sigma70_r4_2"/>
    <property type="match status" value="1"/>
</dbReference>
<evidence type="ECO:0000259" key="6">
    <source>
        <dbReference type="Pfam" id="PF08281"/>
    </source>
</evidence>
<keyword evidence="3" id="KW-0731">Sigma factor</keyword>
<dbReference type="Proteomes" id="UP001595904">
    <property type="component" value="Unassembled WGS sequence"/>
</dbReference>